<feature type="transmembrane region" description="Helical" evidence="1">
    <location>
        <begin position="239"/>
        <end position="261"/>
    </location>
</feature>
<dbReference type="Gene3D" id="1.10.510.10">
    <property type="entry name" value="Transferase(Phosphotransferase) domain 1"/>
    <property type="match status" value="1"/>
</dbReference>
<keyword evidence="1" id="KW-0812">Transmembrane</keyword>
<dbReference type="InterPro" id="IPR051043">
    <property type="entry name" value="Sulfatase_Mod_Factor_Kinase"/>
</dbReference>
<evidence type="ECO:0000259" key="2">
    <source>
        <dbReference type="Pfam" id="PF03781"/>
    </source>
</evidence>
<dbReference type="InterPro" id="IPR042095">
    <property type="entry name" value="SUMF_sf"/>
</dbReference>
<dbReference type="RefSeq" id="WP_189571555.1">
    <property type="nucleotide sequence ID" value="NZ_BMXI01000013.1"/>
</dbReference>
<evidence type="ECO:0000313" key="3">
    <source>
        <dbReference type="EMBL" id="GHC60573.1"/>
    </source>
</evidence>
<dbReference type="InterPro" id="IPR011009">
    <property type="entry name" value="Kinase-like_dom_sf"/>
</dbReference>
<reference evidence="3" key="2">
    <citation type="submission" date="2020-09" db="EMBL/GenBank/DDBJ databases">
        <authorList>
            <person name="Sun Q."/>
            <person name="Kim S."/>
        </authorList>
    </citation>
    <scope>NUCLEOTIDE SEQUENCE</scope>
    <source>
        <strain evidence="3">KCTC 12988</strain>
    </source>
</reference>
<evidence type="ECO:0000313" key="4">
    <source>
        <dbReference type="Proteomes" id="UP000644507"/>
    </source>
</evidence>
<comment type="caution">
    <text evidence="3">The sequence shown here is derived from an EMBL/GenBank/DDBJ whole genome shotgun (WGS) entry which is preliminary data.</text>
</comment>
<sequence length="484" mass="53509">MSQSIPHLEPGLQIGDYLLTQLIETAVDRQVWLGEQISVKREVEIVCYFGPDPERFLADIRVKAMVEDGVFGLVYEAVQAEEFIAYAAEVLPERSLARLAAEHQPLTPLEVTQIIAQVAGALSSLDKRGIAREDFGPKEIRFGPHNNVRIANVTNSGPQTNDMPTRRAFVDTLVERIEFGQPGATRMTTLLEYIKGTETQSPIPWSQAKSLALQVHEQLKASPIAPPRSTPVLESRQSLRGVTIAGLIFGLVALILGFFVFRDSSPKVETGLVVTVPAGRYPRPNGGLVELSPFRIDATEVTIGEYAEFMVAWQMMTFSQRSDLWLPGRPDDKTSIRPHDWNSYYPKARSRGTWEGRRICLECPVFGVDWWDAGAYAKWKGGHLPTEQDWWAASSSLIAATGQKSSWGPVGGPGEKIYGLKGNVTEWAGKFSKDPAFPISSPKPVALGGSFKKASKGALTREWLESPTLRRDDLGFRVAYAVEQ</sequence>
<accession>A0A918TSZ5</accession>
<dbReference type="Proteomes" id="UP000644507">
    <property type="component" value="Unassembled WGS sequence"/>
</dbReference>
<keyword evidence="1" id="KW-1133">Transmembrane helix</keyword>
<dbReference type="SUPFAM" id="SSF56436">
    <property type="entry name" value="C-type lectin-like"/>
    <property type="match status" value="1"/>
</dbReference>
<proteinExistence type="predicted"/>
<reference evidence="3" key="1">
    <citation type="journal article" date="2014" name="Int. J. Syst. Evol. Microbiol.">
        <title>Complete genome sequence of Corynebacterium casei LMG S-19264T (=DSM 44701T), isolated from a smear-ripened cheese.</title>
        <authorList>
            <consortium name="US DOE Joint Genome Institute (JGI-PGF)"/>
            <person name="Walter F."/>
            <person name="Albersmeier A."/>
            <person name="Kalinowski J."/>
            <person name="Ruckert C."/>
        </authorList>
    </citation>
    <scope>NUCLEOTIDE SEQUENCE</scope>
    <source>
        <strain evidence="3">KCTC 12988</strain>
    </source>
</reference>
<gene>
    <name evidence="3" type="ORF">GCM10007100_29940</name>
</gene>
<organism evidence="3 4">
    <name type="scientific">Roseibacillus persicicus</name>
    <dbReference type="NCBI Taxonomy" id="454148"/>
    <lineage>
        <taxon>Bacteria</taxon>
        <taxon>Pseudomonadati</taxon>
        <taxon>Verrucomicrobiota</taxon>
        <taxon>Verrucomicrobiia</taxon>
        <taxon>Verrucomicrobiales</taxon>
        <taxon>Verrucomicrobiaceae</taxon>
        <taxon>Roseibacillus</taxon>
    </lineage>
</organism>
<dbReference type="InterPro" id="IPR005532">
    <property type="entry name" value="SUMF_dom"/>
</dbReference>
<dbReference type="PANTHER" id="PTHR23150">
    <property type="entry name" value="SULFATASE MODIFYING FACTOR 1, 2"/>
    <property type="match status" value="1"/>
</dbReference>
<keyword evidence="1" id="KW-0472">Membrane</keyword>
<dbReference type="AlphaFoldDB" id="A0A918TSZ5"/>
<dbReference type="SUPFAM" id="SSF56112">
    <property type="entry name" value="Protein kinase-like (PK-like)"/>
    <property type="match status" value="1"/>
</dbReference>
<dbReference type="PANTHER" id="PTHR23150:SF19">
    <property type="entry name" value="FORMYLGLYCINE-GENERATING ENZYME"/>
    <property type="match status" value="1"/>
</dbReference>
<dbReference type="Pfam" id="PF03781">
    <property type="entry name" value="FGE-sulfatase"/>
    <property type="match status" value="1"/>
</dbReference>
<dbReference type="Gene3D" id="3.90.1580.10">
    <property type="entry name" value="paralog of FGE (formylglycine-generating enzyme)"/>
    <property type="match status" value="1"/>
</dbReference>
<protein>
    <recommendedName>
        <fullName evidence="2">Sulfatase-modifying factor enzyme-like domain-containing protein</fullName>
    </recommendedName>
</protein>
<name>A0A918TSZ5_9BACT</name>
<keyword evidence="4" id="KW-1185">Reference proteome</keyword>
<dbReference type="GO" id="GO:0120147">
    <property type="term" value="F:formylglycine-generating oxidase activity"/>
    <property type="evidence" value="ECO:0007669"/>
    <property type="project" value="TreeGrafter"/>
</dbReference>
<evidence type="ECO:0000256" key="1">
    <source>
        <dbReference type="SAM" id="Phobius"/>
    </source>
</evidence>
<feature type="domain" description="Sulfatase-modifying factor enzyme-like" evidence="2">
    <location>
        <begin position="289"/>
        <end position="395"/>
    </location>
</feature>
<dbReference type="InterPro" id="IPR016187">
    <property type="entry name" value="CTDL_fold"/>
</dbReference>
<dbReference type="EMBL" id="BMXI01000013">
    <property type="protein sequence ID" value="GHC60573.1"/>
    <property type="molecule type" value="Genomic_DNA"/>
</dbReference>